<dbReference type="InterPro" id="IPR045886">
    <property type="entry name" value="ThiF/MoeB/HesA"/>
</dbReference>
<keyword evidence="2" id="KW-0547">Nucleotide-binding</keyword>
<evidence type="ECO:0000256" key="5">
    <source>
        <dbReference type="SAM" id="Phobius"/>
    </source>
</evidence>
<dbReference type="GO" id="GO:0008641">
    <property type="term" value="F:ubiquitin-like modifier activating enzyme activity"/>
    <property type="evidence" value="ECO:0007669"/>
    <property type="project" value="InterPro"/>
</dbReference>
<dbReference type="PANTHER" id="PTHR10953">
    <property type="entry name" value="UBIQUITIN-ACTIVATING ENZYME E1"/>
    <property type="match status" value="1"/>
</dbReference>
<dbReference type="Proteomes" id="UP000019753">
    <property type="component" value="Unassembled WGS sequence"/>
</dbReference>
<evidence type="ECO:0000313" key="8">
    <source>
        <dbReference type="Proteomes" id="UP000019753"/>
    </source>
</evidence>
<dbReference type="Pfam" id="PF00581">
    <property type="entry name" value="Rhodanese"/>
    <property type="match status" value="1"/>
</dbReference>
<sequence length="419" mass="42894">MSRAEITRYSRHLLLPDLGEDGQRRLRAARVLVVGAGGLGSPVLLYLAAAGVGTLGVVDADEVELSNLQRQIIHGEGDVGRAKVDSAADAVARLDPAVRVIAHHLRLDESTVDEVLAGYDLVIDGTDNFPTRYLVNDACVRLGLPEVWGSIYRMDAQVAVFWGRPPESSGVAGVELRDLFPSPPAPGTVPSCAEGGVLGAMCGQVGALMATEAVKLITGVGEPLLGRVLVLDALAARWTELSLVATARAGDDAATARRPADAHPADAQPADAQPANCGLSPAGAAEGAQSAPAGGVAGAAGAVDASAVGSAGPAAVPTVTARELGRRLDDVLLVDVREPGERLIASIDGAVHVPLAAILDGSGLSVIPRERPVVLHCRSGVRSEQAARALLAAGYDDVVHLAGGILAWATDQDPSMATY</sequence>
<gene>
    <name evidence="7" type="ORF">N866_01625</name>
</gene>
<evidence type="ECO:0000256" key="3">
    <source>
        <dbReference type="ARBA" id="ARBA00022840"/>
    </source>
</evidence>
<dbReference type="InterPro" id="IPR036873">
    <property type="entry name" value="Rhodanese-like_dom_sf"/>
</dbReference>
<dbReference type="NCBIfam" id="NF004281">
    <property type="entry name" value="PRK05690.1"/>
    <property type="match status" value="1"/>
</dbReference>
<keyword evidence="5" id="KW-0812">Transmembrane</keyword>
<dbReference type="Gene3D" id="3.40.250.10">
    <property type="entry name" value="Rhodanese-like domain"/>
    <property type="match status" value="1"/>
</dbReference>
<feature type="region of interest" description="Disordered" evidence="4">
    <location>
        <begin position="254"/>
        <end position="291"/>
    </location>
</feature>
<dbReference type="SUPFAM" id="SSF52821">
    <property type="entry name" value="Rhodanese/Cell cycle control phosphatase"/>
    <property type="match status" value="1"/>
</dbReference>
<dbReference type="AlphaFoldDB" id="A0A021VTA9"/>
<accession>A0A021VTA9</accession>
<dbReference type="InterPro" id="IPR000594">
    <property type="entry name" value="ThiF_NAD_FAD-bd"/>
</dbReference>
<dbReference type="GO" id="GO:0005829">
    <property type="term" value="C:cytosol"/>
    <property type="evidence" value="ECO:0007669"/>
    <property type="project" value="TreeGrafter"/>
</dbReference>
<evidence type="ECO:0000313" key="7">
    <source>
        <dbReference type="EMBL" id="EYR63300.1"/>
    </source>
</evidence>
<dbReference type="CDD" id="cd00757">
    <property type="entry name" value="ThiF_MoeB_HesA_family"/>
    <property type="match status" value="1"/>
</dbReference>
<feature type="compositionally biased region" description="Low complexity" evidence="4">
    <location>
        <begin position="265"/>
        <end position="291"/>
    </location>
</feature>
<dbReference type="SUPFAM" id="SSF69572">
    <property type="entry name" value="Activating enzymes of the ubiquitin-like proteins"/>
    <property type="match status" value="1"/>
</dbReference>
<dbReference type="EMBL" id="AXCW01000107">
    <property type="protein sequence ID" value="EYR63300.1"/>
    <property type="molecule type" value="Genomic_DNA"/>
</dbReference>
<reference evidence="7 8" key="1">
    <citation type="submission" date="2014-01" db="EMBL/GenBank/DDBJ databases">
        <title>Actinotalea ferrariae CF5-4.</title>
        <authorList>
            <person name="Chen F."/>
            <person name="Li Y."/>
            <person name="Wang G."/>
        </authorList>
    </citation>
    <scope>NUCLEOTIDE SEQUENCE [LARGE SCALE GENOMIC DNA]</scope>
    <source>
        <strain evidence="7 8">CF5-4</strain>
    </source>
</reference>
<dbReference type="Gene3D" id="3.40.50.720">
    <property type="entry name" value="NAD(P)-binding Rossmann-like Domain"/>
    <property type="match status" value="1"/>
</dbReference>
<dbReference type="InterPro" id="IPR035985">
    <property type="entry name" value="Ubiquitin-activating_enz"/>
</dbReference>
<dbReference type="FunFam" id="3.40.50.720:FF:000033">
    <property type="entry name" value="Adenylyltransferase and sulfurtransferase MOCS3"/>
    <property type="match status" value="1"/>
</dbReference>
<keyword evidence="8" id="KW-1185">Reference proteome</keyword>
<evidence type="ECO:0000259" key="6">
    <source>
        <dbReference type="PROSITE" id="PS50206"/>
    </source>
</evidence>
<name>A0A021VTA9_9CELL</name>
<dbReference type="GO" id="GO:0004792">
    <property type="term" value="F:thiosulfate-cyanide sulfurtransferase activity"/>
    <property type="evidence" value="ECO:0007669"/>
    <property type="project" value="TreeGrafter"/>
</dbReference>
<keyword evidence="1" id="KW-0808">Transferase</keyword>
<dbReference type="Pfam" id="PF00899">
    <property type="entry name" value="ThiF"/>
    <property type="match status" value="1"/>
</dbReference>
<organism evidence="7 8">
    <name type="scientific">Actinotalea ferrariae CF5-4</name>
    <dbReference type="NCBI Taxonomy" id="948458"/>
    <lineage>
        <taxon>Bacteria</taxon>
        <taxon>Bacillati</taxon>
        <taxon>Actinomycetota</taxon>
        <taxon>Actinomycetes</taxon>
        <taxon>Micrococcales</taxon>
        <taxon>Cellulomonadaceae</taxon>
        <taxon>Actinotalea</taxon>
    </lineage>
</organism>
<dbReference type="GO" id="GO:0016779">
    <property type="term" value="F:nucleotidyltransferase activity"/>
    <property type="evidence" value="ECO:0007669"/>
    <property type="project" value="TreeGrafter"/>
</dbReference>
<evidence type="ECO:0000256" key="4">
    <source>
        <dbReference type="SAM" id="MobiDB-lite"/>
    </source>
</evidence>
<dbReference type="InterPro" id="IPR001763">
    <property type="entry name" value="Rhodanese-like_dom"/>
</dbReference>
<dbReference type="GO" id="GO:0005524">
    <property type="term" value="F:ATP binding"/>
    <property type="evidence" value="ECO:0007669"/>
    <property type="project" value="UniProtKB-KW"/>
</dbReference>
<dbReference type="SMART" id="SM00450">
    <property type="entry name" value="RHOD"/>
    <property type="match status" value="1"/>
</dbReference>
<comment type="caution">
    <text evidence="7">The sequence shown here is derived from an EMBL/GenBank/DDBJ whole genome shotgun (WGS) entry which is preliminary data.</text>
</comment>
<dbReference type="PROSITE" id="PS50206">
    <property type="entry name" value="RHODANESE_3"/>
    <property type="match status" value="1"/>
</dbReference>
<keyword evidence="5" id="KW-1133">Transmembrane helix</keyword>
<feature type="domain" description="Rhodanese" evidence="6">
    <location>
        <begin position="327"/>
        <end position="417"/>
    </location>
</feature>
<feature type="transmembrane region" description="Helical" evidence="5">
    <location>
        <begin position="31"/>
        <end position="58"/>
    </location>
</feature>
<dbReference type="GO" id="GO:0008146">
    <property type="term" value="F:sulfotransferase activity"/>
    <property type="evidence" value="ECO:0007669"/>
    <property type="project" value="TreeGrafter"/>
</dbReference>
<protein>
    <submittedName>
        <fullName evidence="7">Molybdopterin biosynthesis-like protein MoeZ</fullName>
    </submittedName>
</protein>
<feature type="compositionally biased region" description="Basic and acidic residues" evidence="4">
    <location>
        <begin position="254"/>
        <end position="264"/>
    </location>
</feature>
<evidence type="ECO:0000256" key="2">
    <source>
        <dbReference type="ARBA" id="ARBA00022741"/>
    </source>
</evidence>
<keyword evidence="5" id="KW-0472">Membrane</keyword>
<keyword evidence="3" id="KW-0067">ATP-binding</keyword>
<evidence type="ECO:0000256" key="1">
    <source>
        <dbReference type="ARBA" id="ARBA00022679"/>
    </source>
</evidence>
<dbReference type="CDD" id="cd00158">
    <property type="entry name" value="RHOD"/>
    <property type="match status" value="1"/>
</dbReference>
<dbReference type="PANTHER" id="PTHR10953:SF102">
    <property type="entry name" value="ADENYLYLTRANSFERASE AND SULFURTRANSFERASE MOCS3"/>
    <property type="match status" value="1"/>
</dbReference>
<proteinExistence type="predicted"/>